<name>A0A7Y9PE23_9BACT</name>
<dbReference type="EMBL" id="JACCCW010000001">
    <property type="protein sequence ID" value="NYF77969.1"/>
    <property type="molecule type" value="Genomic_DNA"/>
</dbReference>
<protein>
    <submittedName>
        <fullName evidence="1">Uncharacterized protein</fullName>
    </submittedName>
</protein>
<dbReference type="Proteomes" id="UP000589520">
    <property type="component" value="Unassembled WGS sequence"/>
</dbReference>
<evidence type="ECO:0000313" key="1">
    <source>
        <dbReference type="EMBL" id="NYF77969.1"/>
    </source>
</evidence>
<dbReference type="RefSeq" id="WP_281372340.1">
    <property type="nucleotide sequence ID" value="NZ_JACCCW010000001.1"/>
</dbReference>
<sequence length="44" mass="4658">MSYTKPSIIATHAALSVVKSDKGDLVFESNQIQLTSGAAYQSAE</sequence>
<accession>A0A7Y9PE23</accession>
<dbReference type="AlphaFoldDB" id="A0A7Y9PE23"/>
<reference evidence="1 2" key="1">
    <citation type="submission" date="2020-07" db="EMBL/GenBank/DDBJ databases">
        <title>Genomic Encyclopedia of Type Strains, Phase IV (KMG-V): Genome sequencing to study the core and pangenomes of soil and plant-associated prokaryotes.</title>
        <authorList>
            <person name="Whitman W."/>
        </authorList>
    </citation>
    <scope>NUCLEOTIDE SEQUENCE [LARGE SCALE GENOMIC DNA]</scope>
    <source>
        <strain evidence="1 2">X4EP2</strain>
    </source>
</reference>
<gene>
    <name evidence="1" type="ORF">HDF17_000256</name>
</gene>
<proteinExistence type="predicted"/>
<keyword evidence="2" id="KW-1185">Reference proteome</keyword>
<organism evidence="1 2">
    <name type="scientific">Granulicella arctica</name>
    <dbReference type="NCBI Taxonomy" id="940613"/>
    <lineage>
        <taxon>Bacteria</taxon>
        <taxon>Pseudomonadati</taxon>
        <taxon>Acidobacteriota</taxon>
        <taxon>Terriglobia</taxon>
        <taxon>Terriglobales</taxon>
        <taxon>Acidobacteriaceae</taxon>
        <taxon>Granulicella</taxon>
    </lineage>
</organism>
<comment type="caution">
    <text evidence="1">The sequence shown here is derived from an EMBL/GenBank/DDBJ whole genome shotgun (WGS) entry which is preliminary data.</text>
</comment>
<evidence type="ECO:0000313" key="2">
    <source>
        <dbReference type="Proteomes" id="UP000589520"/>
    </source>
</evidence>